<keyword evidence="1" id="KW-0560">Oxidoreductase</keyword>
<dbReference type="Proteomes" id="UP000269573">
    <property type="component" value="Unassembled WGS sequence"/>
</dbReference>
<proteinExistence type="predicted"/>
<evidence type="ECO:0000313" key="4">
    <source>
        <dbReference type="Proteomes" id="UP000269573"/>
    </source>
</evidence>
<name>A0A3M8D3E0_9BACL</name>
<dbReference type="PRINTS" id="PR00420">
    <property type="entry name" value="RNGMNOXGNASE"/>
</dbReference>
<evidence type="ECO:0000256" key="1">
    <source>
        <dbReference type="ARBA" id="ARBA00023002"/>
    </source>
</evidence>
<keyword evidence="4" id="KW-1185">Reference proteome</keyword>
<dbReference type="Pfam" id="PF01494">
    <property type="entry name" value="FAD_binding_3"/>
    <property type="match status" value="1"/>
</dbReference>
<reference evidence="3 4" key="1">
    <citation type="submission" date="2018-10" db="EMBL/GenBank/DDBJ databases">
        <title>Phylogenomics of Brevibacillus.</title>
        <authorList>
            <person name="Dunlap C."/>
        </authorList>
    </citation>
    <scope>NUCLEOTIDE SEQUENCE [LARGE SCALE GENOMIC DNA]</scope>
    <source>
        <strain evidence="3 4">JCM 15774</strain>
    </source>
</reference>
<dbReference type="Gene3D" id="3.50.50.60">
    <property type="entry name" value="FAD/NAD(P)-binding domain"/>
    <property type="match status" value="1"/>
</dbReference>
<sequence>MVDVIISGCGPAGVIAANLLGMQGISTVVFDREKDIFPLPRAVVIDDDIARIIQSAGLIDKVLAVSPSSKGYKFLDQSGNPMFGFKRSGGCTKNGYTATLSIRQPEIEASLRQGLDRFPHVSLHTEHQVEGVVQDEKGVTVTVRDVQSNTLKEVEGKYLLAAEGARSIIRKQLGIELHDYQYDHLWLIVDVLAKEELDLPEMNLQYCNPDRPTTYIYHGKGQYRWEIMLKPGETAETVNREEVIKKLISPWVDPAKVEIERTAVYKFHALLAKEWRKGRVFLLGDTAHQMPPFLGQGLSSGMRDAHNLVWKLSMVLKGQADEKILDTYQTERYPHVAGIIEKAVKLGKIIQISDQKLADLRDELLRNLHDFPNVSEALHGLERSSFPIGKGVHDAKASVSTGMLFIQPQVEKKDGEMVLFDEVACSRFILLGIKRDPLAAAESVDCTELARLSVKSIMVVASDEAASGEFKAHPETGVIVDREGKIAAWCQEHEVDYVLLRPDRYVFGACRAGELNELMISLVGALREPQRV</sequence>
<dbReference type="Gene3D" id="3.30.70.2450">
    <property type="match status" value="1"/>
</dbReference>
<evidence type="ECO:0000259" key="2">
    <source>
        <dbReference type="Pfam" id="PF01494"/>
    </source>
</evidence>
<dbReference type="NCBIfam" id="NF004829">
    <property type="entry name" value="PRK06183.1-3"/>
    <property type="match status" value="1"/>
</dbReference>
<dbReference type="InterPro" id="IPR002938">
    <property type="entry name" value="FAD-bd"/>
</dbReference>
<dbReference type="EMBL" id="RHHU01000012">
    <property type="protein sequence ID" value="RNB82600.1"/>
    <property type="molecule type" value="Genomic_DNA"/>
</dbReference>
<dbReference type="GO" id="GO:0019622">
    <property type="term" value="P:3-(3-hydroxy)phenylpropionate catabolic process"/>
    <property type="evidence" value="ECO:0007669"/>
    <property type="project" value="TreeGrafter"/>
</dbReference>
<dbReference type="RefSeq" id="WP_122925381.1">
    <property type="nucleotide sequence ID" value="NZ_RHHU01000012.1"/>
</dbReference>
<gene>
    <name evidence="3" type="ORF">EDM59_20860</name>
</gene>
<dbReference type="InterPro" id="IPR050631">
    <property type="entry name" value="PheA/TfdB_FAD_monoxygenase"/>
</dbReference>
<dbReference type="GO" id="GO:0071949">
    <property type="term" value="F:FAD binding"/>
    <property type="evidence" value="ECO:0007669"/>
    <property type="project" value="InterPro"/>
</dbReference>
<accession>A0A3M8D3E0</accession>
<dbReference type="PANTHER" id="PTHR43476:SF3">
    <property type="entry name" value="FAD-BINDING MONOOXYGENASE"/>
    <property type="match status" value="1"/>
</dbReference>
<dbReference type="GO" id="GO:0008688">
    <property type="term" value="F:3-(3-hydroxyphenyl)propionate hydroxylase activity"/>
    <property type="evidence" value="ECO:0007669"/>
    <property type="project" value="TreeGrafter"/>
</dbReference>
<dbReference type="InterPro" id="IPR036188">
    <property type="entry name" value="FAD/NAD-bd_sf"/>
</dbReference>
<organism evidence="3 4">
    <name type="scientific">Brevibacillus nitrificans</name>
    <dbReference type="NCBI Taxonomy" id="651560"/>
    <lineage>
        <taxon>Bacteria</taxon>
        <taxon>Bacillati</taxon>
        <taxon>Bacillota</taxon>
        <taxon>Bacilli</taxon>
        <taxon>Bacillales</taxon>
        <taxon>Paenibacillaceae</taxon>
        <taxon>Brevibacillus</taxon>
    </lineage>
</organism>
<dbReference type="AlphaFoldDB" id="A0A3M8D3E0"/>
<evidence type="ECO:0000313" key="3">
    <source>
        <dbReference type="EMBL" id="RNB82600.1"/>
    </source>
</evidence>
<protein>
    <submittedName>
        <fullName evidence="3">Bifunctional 3-(3-hydroxy-phenyl)propionate/3-hydroxycinnamic acid hydroxylase</fullName>
    </submittedName>
</protein>
<comment type="caution">
    <text evidence="3">The sequence shown here is derived from an EMBL/GenBank/DDBJ whole genome shotgun (WGS) entry which is preliminary data.</text>
</comment>
<dbReference type="PANTHER" id="PTHR43476">
    <property type="entry name" value="3-(3-HYDROXY-PHENYL)PROPIONATE/3-HYDROXYCINNAMIC ACID HYDROXYLASE"/>
    <property type="match status" value="1"/>
</dbReference>
<feature type="domain" description="FAD-binding" evidence="2">
    <location>
        <begin position="2"/>
        <end position="342"/>
    </location>
</feature>
<dbReference type="SUPFAM" id="SSF51905">
    <property type="entry name" value="FAD/NAD(P)-binding domain"/>
    <property type="match status" value="1"/>
</dbReference>